<comment type="caution">
    <text evidence="1">The sequence shown here is derived from an EMBL/GenBank/DDBJ whole genome shotgun (WGS) entry which is preliminary data.</text>
</comment>
<reference evidence="1 2" key="1">
    <citation type="journal article" date="2023" name="Nucleic Acids Res.">
        <title>The hologenome of Daphnia magna reveals possible DNA methylation and microbiome-mediated evolution of the host genome.</title>
        <authorList>
            <person name="Chaturvedi A."/>
            <person name="Li X."/>
            <person name="Dhandapani V."/>
            <person name="Marshall H."/>
            <person name="Kissane S."/>
            <person name="Cuenca-Cambronero M."/>
            <person name="Asole G."/>
            <person name="Calvet F."/>
            <person name="Ruiz-Romero M."/>
            <person name="Marangio P."/>
            <person name="Guigo R."/>
            <person name="Rago D."/>
            <person name="Mirbahai L."/>
            <person name="Eastwood N."/>
            <person name="Colbourne J.K."/>
            <person name="Zhou J."/>
            <person name="Mallon E."/>
            <person name="Orsini L."/>
        </authorList>
    </citation>
    <scope>NUCLEOTIDE SEQUENCE [LARGE SCALE GENOMIC DNA]</scope>
    <source>
        <strain evidence="1">LRV0_1</strain>
    </source>
</reference>
<sequence length="73" mass="8506">METVLAEARGIYCMLYSVTEKPQRDPQLTPVCVCVGYHVTFMWTNKSLRWKQPKLNTSCPTFRHVVQFKMLAP</sequence>
<keyword evidence="2" id="KW-1185">Reference proteome</keyword>
<proteinExistence type="predicted"/>
<gene>
    <name evidence="1" type="ORF">OUZ56_002785</name>
</gene>
<dbReference type="Proteomes" id="UP001234178">
    <property type="component" value="Unassembled WGS sequence"/>
</dbReference>
<accession>A0ABR0A6S1</accession>
<protein>
    <submittedName>
        <fullName evidence="1">Uncharacterized protein</fullName>
    </submittedName>
</protein>
<evidence type="ECO:0000313" key="2">
    <source>
        <dbReference type="Proteomes" id="UP001234178"/>
    </source>
</evidence>
<name>A0ABR0A6S1_9CRUS</name>
<evidence type="ECO:0000313" key="1">
    <source>
        <dbReference type="EMBL" id="KAK4020840.1"/>
    </source>
</evidence>
<dbReference type="EMBL" id="JAOYFB010000036">
    <property type="protein sequence ID" value="KAK4020840.1"/>
    <property type="molecule type" value="Genomic_DNA"/>
</dbReference>
<organism evidence="1 2">
    <name type="scientific">Daphnia magna</name>
    <dbReference type="NCBI Taxonomy" id="35525"/>
    <lineage>
        <taxon>Eukaryota</taxon>
        <taxon>Metazoa</taxon>
        <taxon>Ecdysozoa</taxon>
        <taxon>Arthropoda</taxon>
        <taxon>Crustacea</taxon>
        <taxon>Branchiopoda</taxon>
        <taxon>Diplostraca</taxon>
        <taxon>Cladocera</taxon>
        <taxon>Anomopoda</taxon>
        <taxon>Daphniidae</taxon>
        <taxon>Daphnia</taxon>
    </lineage>
</organism>